<dbReference type="InterPro" id="IPR045851">
    <property type="entry name" value="AMP-bd_C_sf"/>
</dbReference>
<dbReference type="SUPFAM" id="SSF52777">
    <property type="entry name" value="CoA-dependent acyltransferases"/>
    <property type="match status" value="5"/>
</dbReference>
<dbReference type="InterPro" id="IPR009081">
    <property type="entry name" value="PP-bd_ACP"/>
</dbReference>
<dbReference type="SUPFAM" id="SSF47336">
    <property type="entry name" value="ACP-like"/>
    <property type="match status" value="3"/>
</dbReference>
<evidence type="ECO:0000256" key="4">
    <source>
        <dbReference type="SAM" id="MobiDB-lite"/>
    </source>
</evidence>
<dbReference type="InterPro" id="IPR020806">
    <property type="entry name" value="PKS_PP-bd"/>
</dbReference>
<dbReference type="CDD" id="cd19540">
    <property type="entry name" value="LCL_NRPS-like"/>
    <property type="match status" value="1"/>
</dbReference>
<reference evidence="6 7" key="1">
    <citation type="submission" date="2024-09" db="EMBL/GenBank/DDBJ databases">
        <authorList>
            <person name="Sun Q."/>
            <person name="Mori K."/>
        </authorList>
    </citation>
    <scope>NUCLEOTIDE SEQUENCE [LARGE SCALE GENOMIC DNA]</scope>
    <source>
        <strain evidence="6 7">JCM 3324</strain>
    </source>
</reference>
<proteinExistence type="predicted"/>
<dbReference type="PANTHER" id="PTHR45527">
    <property type="entry name" value="NONRIBOSOMAL PEPTIDE SYNTHETASE"/>
    <property type="match status" value="1"/>
</dbReference>
<organism evidence="6 7">
    <name type="scientific">Nonomuraea salmonea</name>
    <dbReference type="NCBI Taxonomy" id="46181"/>
    <lineage>
        <taxon>Bacteria</taxon>
        <taxon>Bacillati</taxon>
        <taxon>Actinomycetota</taxon>
        <taxon>Actinomycetes</taxon>
        <taxon>Streptosporangiales</taxon>
        <taxon>Streptosporangiaceae</taxon>
        <taxon>Nonomuraea</taxon>
    </lineage>
</organism>
<dbReference type="CDD" id="cd17646">
    <property type="entry name" value="A_NRPS_AB3403-like"/>
    <property type="match status" value="1"/>
</dbReference>
<gene>
    <name evidence="6" type="ORF">ACFFR3_43230</name>
</gene>
<dbReference type="InterPro" id="IPR000873">
    <property type="entry name" value="AMP-dep_synth/lig_dom"/>
</dbReference>
<dbReference type="NCBIfam" id="TIGR01733">
    <property type="entry name" value="AA-adenyl-dom"/>
    <property type="match status" value="3"/>
</dbReference>
<dbReference type="EMBL" id="JBHMCF010000049">
    <property type="protein sequence ID" value="MFB9476351.1"/>
    <property type="molecule type" value="Genomic_DNA"/>
</dbReference>
<evidence type="ECO:0000256" key="3">
    <source>
        <dbReference type="ARBA" id="ARBA00022553"/>
    </source>
</evidence>
<dbReference type="Pfam" id="PF00550">
    <property type="entry name" value="PP-binding"/>
    <property type="match status" value="3"/>
</dbReference>
<dbReference type="Gene3D" id="3.30.559.10">
    <property type="entry name" value="Chloramphenicol acetyltransferase-like domain"/>
    <property type="match status" value="2"/>
</dbReference>
<dbReference type="Pfam" id="PF00668">
    <property type="entry name" value="Condensation"/>
    <property type="match status" value="2"/>
</dbReference>
<dbReference type="Pfam" id="PF00501">
    <property type="entry name" value="AMP-binding"/>
    <property type="match status" value="3"/>
</dbReference>
<dbReference type="InterPro" id="IPR020845">
    <property type="entry name" value="AMP-binding_CS"/>
</dbReference>
<comment type="cofactor">
    <cofactor evidence="1">
        <name>pantetheine 4'-phosphate</name>
        <dbReference type="ChEBI" id="CHEBI:47942"/>
    </cofactor>
</comment>
<comment type="caution">
    <text evidence="6">The sequence shown here is derived from an EMBL/GenBank/DDBJ whole genome shotgun (WGS) entry which is preliminary data.</text>
</comment>
<evidence type="ECO:0000313" key="6">
    <source>
        <dbReference type="EMBL" id="MFB9476351.1"/>
    </source>
</evidence>
<dbReference type="PROSITE" id="PS00012">
    <property type="entry name" value="PHOSPHOPANTETHEINE"/>
    <property type="match status" value="3"/>
</dbReference>
<evidence type="ECO:0000256" key="2">
    <source>
        <dbReference type="ARBA" id="ARBA00022450"/>
    </source>
</evidence>
<dbReference type="Gene3D" id="3.40.50.980">
    <property type="match status" value="6"/>
</dbReference>
<dbReference type="SMART" id="SM00823">
    <property type="entry name" value="PKS_PP"/>
    <property type="match status" value="3"/>
</dbReference>
<dbReference type="PANTHER" id="PTHR45527:SF1">
    <property type="entry name" value="FATTY ACID SYNTHASE"/>
    <property type="match status" value="1"/>
</dbReference>
<dbReference type="CDD" id="cd05930">
    <property type="entry name" value="A_NRPS"/>
    <property type="match status" value="2"/>
</dbReference>
<dbReference type="Gene3D" id="2.30.38.10">
    <property type="entry name" value="Luciferase, Domain 3"/>
    <property type="match status" value="3"/>
</dbReference>
<dbReference type="InterPro" id="IPR006162">
    <property type="entry name" value="Ppantetheine_attach_site"/>
</dbReference>
<dbReference type="PROSITE" id="PS00455">
    <property type="entry name" value="AMP_BINDING"/>
    <property type="match status" value="3"/>
</dbReference>
<feature type="region of interest" description="Disordered" evidence="4">
    <location>
        <begin position="2738"/>
        <end position="2760"/>
    </location>
</feature>
<dbReference type="PROSITE" id="PS50075">
    <property type="entry name" value="CARRIER"/>
    <property type="match status" value="3"/>
</dbReference>
<feature type="domain" description="Carrier" evidence="5">
    <location>
        <begin position="2668"/>
        <end position="2743"/>
    </location>
</feature>
<dbReference type="InterPro" id="IPR001242">
    <property type="entry name" value="Condensation_dom"/>
</dbReference>
<dbReference type="Gene3D" id="3.40.50.1820">
    <property type="entry name" value="alpha/beta hydrolase"/>
    <property type="match status" value="1"/>
</dbReference>
<dbReference type="InterPro" id="IPR029058">
    <property type="entry name" value="AB_hydrolase_fold"/>
</dbReference>
<dbReference type="NCBIfam" id="NF003417">
    <property type="entry name" value="PRK04813.1"/>
    <property type="match status" value="3"/>
</dbReference>
<dbReference type="InterPro" id="IPR036736">
    <property type="entry name" value="ACP-like_sf"/>
</dbReference>
<sequence length="2760" mass="294191">MLTVQNNTEATLDLPDVAASGMVAGEVSARFDLDFNVGEVFDEQGAPAGLRGSLIAATDLFDEGTAHGLVRRWVRLLERFVQDASVRLSDLDVLDATERRQVVRDWQGELTPRTPTSVVELFEARAEAIPDAVAVVCGGGEVTYAELEARANRLARHLIAKGVGPESPVGVVLERGIGVVVAMLAVWKAGGVYVPIDVEYPADRRAWMLADAAPVVVLTEGRLETPPEVERVTLDDSATLPDERPGVAIDGSSLAYVIYTSGSTGVPKGVGVAHAGLVNLIEVFGPVMGVEPGVGVLQFASFGFDASVLDVAVTLSRGGRLAIAGRSERMDTALLKDLLTSADVRAASVVPSLLEVVDPADWTGVETVLVGAEPIASTTARAWAQDRKLVNTYGPTEATVMVTAGPVEHVNGVVPFGRPIANTRLYVLDDNLAPVAPGVAGEVYIAGVQVARGYVGRPSLTGERFVACPFEGGRMYRTGDVAKWTTDGELVFVGRADEQVKIRGMRVEPGEVRAVLAAHPDVAQAAVIVRADAGEKRLVAYVVGGEAEDVRRYAADRLPAHLVPSAVVVLDELPLTVNGKLDRTALPAPQQETTTAAGPVGLHEELLCAAFADVLGKQRVGVHDDFFALGGHSLLAVRLVSRIRAILGVEVPIRTLFEHPTVAGLAAGIAEAGAARPPLTLRDRPERVPLSFAQRRLWFIHRLEGPSATYNLPTSLRLTGEIDREALDAALRDVIARHEVLRTVFPVEGGEPYQRILSMDELEWELPVVRVAPDELHEAVTRAEQHAFDLASEVPIRAWLFDAGPQEQVLVVVVHHIAGDGWSMTPLGRDLSLAYAARRAGQDPRWEPLPVQYADYALWQRDLLGDEDDPGSLLSRQVAYWRETLAGAPEELTLPSDRPRPPVAGHLGHVVPLHVPAEVHARLQEVARAEGVTPFMVLQAALAVLLSRLGAGRDIPIGTANAGRTDEALDDLVGFFVNTLVLRTDLSGDPTFREVLGRVRMASLGALAHQDVPFERLVEELAPARSLARHPLFQVMLTLQNVADADVDLPVTGAAPGGDARLQPSAKFDLELNLRETADGLRGAAILAADLFEAGTAERFAQWWARALAVVVAAPGTRLSQVDVLDTHERDLVLHGWNDTGAPQPGGSLVELIEAQAVRTPGATAVVFDGAELSYSELDTRANRLARRLIEGGAGPESVVGVALERGPDLVIALLGVLKAGAAYLPLEPEHPASRIALMAADAHAGIVVAAASTAHLVPDDAACLRVDEAADVSGQPLTEAERGRLSPDLPAYVIYTSGSTGRPKGVVVPHSGIVNRLAWMQRRLPLTGDDRVLQKTPFGFDVSVWEFFWPLTVGAALVVARPGGHRDPAYLAELMRRAEVSVAHFVPSMLEVFLHEPGSAGVPLRQVVCSGEALPQDLQERFFARLADTELHNMYGPTEASVDVTASRCLPGHPVTIGAPVAATRAYVLDESLRPVPVGVPGELYLAGVQLARGYAGRPALTAERFVACPYGGRMYRTGDLVKWNADGELLFGGRADDQVKIRGMRVEPGEIQAVLQRHDRVAQAAVVIREDIPGDPRLVAYVVPAGEVTDLPGHVRRHARQWLPDHMVPSAVVVLDALPVTVNGKLDRRALPAPQYAAGKGRGPADAREELLCEGFAHVLGLERVGVDDDFFALGGHSLMVVTLVEWLRERGVSVSVRALFQTPTVAGLAVASGPEQVTVPPNAIPDDATEITPEMLPLVELSQADIDRITAGVPGGAANVADVYPLAPLQEGLLFHHLLAEGGDDAYVTPTVLAFESRARLDAFTEALQRVIDRHDIFRTAVRWEGLPEPVQVVWRTAELPVSEVTGDLVSTVGLSMDVGRAPLLDVHVTQDDDRWLALVRVHHLVQDHLGLDLLLGEVQAFLAGRGDELPEPLPFRDFVAQAKGAVRAEEHERFFAGLLGDVEETTAPFGVVDVRGSGADAREVQAAIPDEVAAGVRRMARELGVSPATVLHVAWARVLAAVAGRDDVVFGTVLFGRMNAGAGADRVPGPYINTLPVRVKVGETGVAQAITAMRGQLAELLAHEHASLAVAQRASGVPGDAPLFTSLFNYRHNSADDQATDTFDGITITFSQQRDNFPLSVAVDDDGRTLGLVIGAVAPIDPALVAELLITTVGNLVHVLETDAGTPLSAVGVLDEDDRRVLEEWNDTAATVPDATVVDLFEAQAARTPDAVAVVREGVEVSYADLNGRADRLANALVERGVGPESIVGVALERGIDLIVAVLGVLKAGGAYLPIDVSHPAERIEDARPVTVLASARTAALLPVPALTLNDLLGAEGPVRGAGLRPEHPAYVIYTSGSTGRPKGVLVEHRSLANLLHWATGTFTELSRVLAATSLSFDASVFEIFAPLVSGGSIELVDDLPALADRPAVSLVSAVPSALSQVLTETTARPSRVVLAGERLNAPVMRAVREALPGAQVDNIYGLAEATVYAAAWHGDTEGAPPIGRPLTNTRLYVLDRGLRPVPVGAAGELYVAGAGLARGYVGRPGLTAERFVACPYGGRMYRTGDLARWNADGQVEYLGRVDEQVKVRGFRVEPGEIETVLAAHPSVTHAVVVAREDTLVAYIVPDEPGVAEEVRRFTADRLPGHMVPAAVVELEALPLNANGKLDRRALPAPEISVSAAGREPADAREETLCGLFADVLGLDRVGVDDDFFDLGGHSLLAVRLISRIRADLGIELPLPVLLESPTVAGVAQRLGEQRPTVRPPLQPMRDQEERS</sequence>
<evidence type="ECO:0000313" key="7">
    <source>
        <dbReference type="Proteomes" id="UP001589568"/>
    </source>
</evidence>
<evidence type="ECO:0000259" key="5">
    <source>
        <dbReference type="PROSITE" id="PS50075"/>
    </source>
</evidence>
<dbReference type="InterPro" id="IPR025110">
    <property type="entry name" value="AMP-bd_C"/>
</dbReference>
<feature type="domain" description="Carrier" evidence="5">
    <location>
        <begin position="1645"/>
        <end position="1719"/>
    </location>
</feature>
<dbReference type="SUPFAM" id="SSF56801">
    <property type="entry name" value="Acetyl-CoA synthetase-like"/>
    <property type="match status" value="3"/>
</dbReference>
<dbReference type="Pfam" id="PF13193">
    <property type="entry name" value="AMP-binding_C"/>
    <property type="match status" value="3"/>
</dbReference>
<evidence type="ECO:0000256" key="1">
    <source>
        <dbReference type="ARBA" id="ARBA00001957"/>
    </source>
</evidence>
<dbReference type="Gene3D" id="1.10.1200.10">
    <property type="entry name" value="ACP-like"/>
    <property type="match status" value="2"/>
</dbReference>
<dbReference type="RefSeq" id="WP_379485044.1">
    <property type="nucleotide sequence ID" value="NZ_JBHMCF010000049.1"/>
</dbReference>
<name>A0ABV5P1B5_9ACTN</name>
<dbReference type="InterPro" id="IPR010071">
    <property type="entry name" value="AA_adenyl_dom"/>
</dbReference>
<keyword evidence="3" id="KW-0597">Phosphoprotein</keyword>
<dbReference type="CDD" id="cd19544">
    <property type="entry name" value="E-C_NRPS"/>
    <property type="match status" value="1"/>
</dbReference>
<keyword evidence="2" id="KW-0596">Phosphopantetheine</keyword>
<feature type="domain" description="Carrier" evidence="5">
    <location>
        <begin position="598"/>
        <end position="673"/>
    </location>
</feature>
<dbReference type="InterPro" id="IPR023213">
    <property type="entry name" value="CAT-like_dom_sf"/>
</dbReference>
<dbReference type="Proteomes" id="UP001589568">
    <property type="component" value="Unassembled WGS sequence"/>
</dbReference>
<dbReference type="Gene3D" id="3.30.559.30">
    <property type="entry name" value="Nonribosomal peptide synthetase, condensation domain"/>
    <property type="match status" value="3"/>
</dbReference>
<protein>
    <submittedName>
        <fullName evidence="6">Amino acid adenylation domain-containing protein</fullName>
    </submittedName>
</protein>
<keyword evidence="7" id="KW-1185">Reference proteome</keyword>
<accession>A0ABV5P1B5</accession>
<dbReference type="Gene3D" id="3.30.300.30">
    <property type="match status" value="3"/>
</dbReference>